<dbReference type="SUPFAM" id="SSF56059">
    <property type="entry name" value="Glutathione synthetase ATP-binding domain-like"/>
    <property type="match status" value="1"/>
</dbReference>
<sequence length="237" mass="26405">MSQQHDDDSSVRVNYHDIDQQVLQNMVYDALVWASLHGLVVAHKSIQRSGSVPGVGLVHAPFSLLPTAFPENHWRQACDLAPIFNELVDRVSLDGKFLQESLSRTKKADEFTSRLLDIHSKMVEINKKEDIRLGLHRSDYMLDEQTKSLLQVELNTVSSAFAGLSCVVSELHRSILSHYGKFIGLDSGKVPANSATSQYAEALAKAWTEYNLPGSVCKKKKISLHFSATAFGSILYF</sequence>
<comment type="caution">
    <text evidence="1">The sequence shown here is derived from an EMBL/GenBank/DDBJ whole genome shotgun (WGS) entry which is preliminary data.</text>
</comment>
<organism evidence="1 2">
    <name type="scientific">Lupinus albus</name>
    <name type="common">White lupine</name>
    <name type="synonym">Lupinus termis</name>
    <dbReference type="NCBI Taxonomy" id="3870"/>
    <lineage>
        <taxon>Eukaryota</taxon>
        <taxon>Viridiplantae</taxon>
        <taxon>Streptophyta</taxon>
        <taxon>Embryophyta</taxon>
        <taxon>Tracheophyta</taxon>
        <taxon>Spermatophyta</taxon>
        <taxon>Magnoliopsida</taxon>
        <taxon>eudicotyledons</taxon>
        <taxon>Gunneridae</taxon>
        <taxon>Pentapetalae</taxon>
        <taxon>rosids</taxon>
        <taxon>fabids</taxon>
        <taxon>Fabales</taxon>
        <taxon>Fabaceae</taxon>
        <taxon>Papilionoideae</taxon>
        <taxon>50 kb inversion clade</taxon>
        <taxon>genistoids sensu lato</taxon>
        <taxon>core genistoids</taxon>
        <taxon>Genisteae</taxon>
        <taxon>Lupinus</taxon>
    </lineage>
</organism>
<dbReference type="GO" id="GO:0043295">
    <property type="term" value="F:glutathione binding"/>
    <property type="evidence" value="ECO:0007669"/>
    <property type="project" value="TreeGrafter"/>
</dbReference>
<dbReference type="PANTHER" id="PTHR11130">
    <property type="entry name" value="GLUTATHIONE SYNTHETASE"/>
    <property type="match status" value="1"/>
</dbReference>
<keyword evidence="2" id="KW-1185">Reference proteome</keyword>
<dbReference type="GO" id="GO:0005524">
    <property type="term" value="F:ATP binding"/>
    <property type="evidence" value="ECO:0007669"/>
    <property type="project" value="InterPro"/>
</dbReference>
<dbReference type="OrthoDB" id="2020073at2759"/>
<reference evidence="2" key="1">
    <citation type="journal article" date="2020" name="Nat. Commun.">
        <title>Genome sequence of the cluster root forming white lupin.</title>
        <authorList>
            <person name="Hufnagel B."/>
            <person name="Marques A."/>
            <person name="Soriano A."/>
            <person name="Marques L."/>
            <person name="Divol F."/>
            <person name="Doumas P."/>
            <person name="Sallet E."/>
            <person name="Mancinotti D."/>
            <person name="Carrere S."/>
            <person name="Marande W."/>
            <person name="Arribat S."/>
            <person name="Keller J."/>
            <person name="Huneau C."/>
            <person name="Blein T."/>
            <person name="Aime D."/>
            <person name="Laguerre M."/>
            <person name="Taylor J."/>
            <person name="Schubert V."/>
            <person name="Nelson M."/>
            <person name="Geu-Flores F."/>
            <person name="Crespi M."/>
            <person name="Gallardo-Guerrero K."/>
            <person name="Delaux P.-M."/>
            <person name="Salse J."/>
            <person name="Berges H."/>
            <person name="Guyot R."/>
            <person name="Gouzy J."/>
            <person name="Peret B."/>
        </authorList>
    </citation>
    <scope>NUCLEOTIDE SEQUENCE [LARGE SCALE GENOMIC DNA]</scope>
    <source>
        <strain evidence="2">cv. Amiga</strain>
    </source>
</reference>
<protein>
    <submittedName>
        <fullName evidence="1">Putative glutathione synthase</fullName>
    </submittedName>
</protein>
<name>A0A6A4P8T3_LUPAL</name>
<gene>
    <name evidence="1" type="ORF">Lalb_Chr15g0077061</name>
</gene>
<dbReference type="PANTHER" id="PTHR11130:SF0">
    <property type="entry name" value="GLUTATHIONE SYNTHETASE"/>
    <property type="match status" value="1"/>
</dbReference>
<evidence type="ECO:0000313" key="1">
    <source>
        <dbReference type="EMBL" id="KAE9598111.1"/>
    </source>
</evidence>
<dbReference type="Gene3D" id="3.30.1490.80">
    <property type="match status" value="1"/>
</dbReference>
<dbReference type="Gene3D" id="3.30.470.20">
    <property type="entry name" value="ATP-grasp fold, B domain"/>
    <property type="match status" value="1"/>
</dbReference>
<dbReference type="EMBL" id="WOCE01000015">
    <property type="protein sequence ID" value="KAE9598111.1"/>
    <property type="molecule type" value="Genomic_DNA"/>
</dbReference>
<dbReference type="InterPro" id="IPR014049">
    <property type="entry name" value="Glutathione_synthase_N_euk"/>
</dbReference>
<proteinExistence type="predicted"/>
<evidence type="ECO:0000313" key="2">
    <source>
        <dbReference type="Proteomes" id="UP000447434"/>
    </source>
</evidence>
<dbReference type="GO" id="GO:0004363">
    <property type="term" value="F:glutathione synthase activity"/>
    <property type="evidence" value="ECO:0007669"/>
    <property type="project" value="InterPro"/>
</dbReference>
<accession>A0A6A4P8T3</accession>
<dbReference type="Proteomes" id="UP000447434">
    <property type="component" value="Chromosome 15"/>
</dbReference>
<dbReference type="AlphaFoldDB" id="A0A6A4P8T3"/>
<dbReference type="GO" id="GO:0005829">
    <property type="term" value="C:cytosol"/>
    <property type="evidence" value="ECO:0007669"/>
    <property type="project" value="TreeGrafter"/>
</dbReference>
<dbReference type="FunFam" id="3.30.1490.80:FF:000010">
    <property type="entry name" value="Glutathione synthetase"/>
    <property type="match status" value="1"/>
</dbReference>
<dbReference type="InterPro" id="IPR005615">
    <property type="entry name" value="Glutathione_synthase"/>
</dbReference>
<dbReference type="Pfam" id="PF03917">
    <property type="entry name" value="GSH_synth_ATP"/>
    <property type="match status" value="1"/>
</dbReference>